<dbReference type="Proteomes" id="UP001221898">
    <property type="component" value="Unassembled WGS sequence"/>
</dbReference>
<comment type="caution">
    <text evidence="1">The sequence shown here is derived from an EMBL/GenBank/DDBJ whole genome shotgun (WGS) entry which is preliminary data.</text>
</comment>
<gene>
    <name evidence="1" type="ORF">AAFF_G00354970</name>
</gene>
<proteinExistence type="predicted"/>
<dbReference type="EMBL" id="JAINUG010000059">
    <property type="protein sequence ID" value="KAJ8403280.1"/>
    <property type="molecule type" value="Genomic_DNA"/>
</dbReference>
<evidence type="ECO:0000313" key="2">
    <source>
        <dbReference type="Proteomes" id="UP001221898"/>
    </source>
</evidence>
<organism evidence="1 2">
    <name type="scientific">Aldrovandia affinis</name>
    <dbReference type="NCBI Taxonomy" id="143900"/>
    <lineage>
        <taxon>Eukaryota</taxon>
        <taxon>Metazoa</taxon>
        <taxon>Chordata</taxon>
        <taxon>Craniata</taxon>
        <taxon>Vertebrata</taxon>
        <taxon>Euteleostomi</taxon>
        <taxon>Actinopterygii</taxon>
        <taxon>Neopterygii</taxon>
        <taxon>Teleostei</taxon>
        <taxon>Notacanthiformes</taxon>
        <taxon>Halosauridae</taxon>
        <taxon>Aldrovandia</taxon>
    </lineage>
</organism>
<reference evidence="1" key="1">
    <citation type="journal article" date="2023" name="Science">
        <title>Genome structures resolve the early diversification of teleost fishes.</title>
        <authorList>
            <person name="Parey E."/>
            <person name="Louis A."/>
            <person name="Montfort J."/>
            <person name="Bouchez O."/>
            <person name="Roques C."/>
            <person name="Iampietro C."/>
            <person name="Lluch J."/>
            <person name="Castinel A."/>
            <person name="Donnadieu C."/>
            <person name="Desvignes T."/>
            <person name="Floi Bucao C."/>
            <person name="Jouanno E."/>
            <person name="Wen M."/>
            <person name="Mejri S."/>
            <person name="Dirks R."/>
            <person name="Jansen H."/>
            <person name="Henkel C."/>
            <person name="Chen W.J."/>
            <person name="Zahm M."/>
            <person name="Cabau C."/>
            <person name="Klopp C."/>
            <person name="Thompson A.W."/>
            <person name="Robinson-Rechavi M."/>
            <person name="Braasch I."/>
            <person name="Lecointre G."/>
            <person name="Bobe J."/>
            <person name="Postlethwait J.H."/>
            <person name="Berthelot C."/>
            <person name="Roest Crollius H."/>
            <person name="Guiguen Y."/>
        </authorList>
    </citation>
    <scope>NUCLEOTIDE SEQUENCE</scope>
    <source>
        <strain evidence="1">NC1722</strain>
    </source>
</reference>
<sequence>MSLNLTEEVAEDSSSFSSVETATKQNALLDFSSKENTGWWVKIAHVQTERPAIQRTDFHLTQATFKPGLFS</sequence>
<evidence type="ECO:0000313" key="1">
    <source>
        <dbReference type="EMBL" id="KAJ8403280.1"/>
    </source>
</evidence>
<keyword evidence="2" id="KW-1185">Reference proteome</keyword>
<name>A0AAD7SII7_9TELE</name>
<dbReference type="AlphaFoldDB" id="A0AAD7SII7"/>
<accession>A0AAD7SII7</accession>
<protein>
    <submittedName>
        <fullName evidence="1">Uncharacterized protein</fullName>
    </submittedName>
</protein>